<dbReference type="EMBL" id="CP036260">
    <property type="protein sequence ID" value="QDR83478.1"/>
    <property type="molecule type" value="Genomic_DNA"/>
</dbReference>
<keyword evidence="7" id="KW-1185">Reference proteome</keyword>
<gene>
    <name evidence="6" type="ORF">SPTER_49690</name>
</gene>
<dbReference type="GO" id="GO:0016491">
    <property type="term" value="F:oxidoreductase activity"/>
    <property type="evidence" value="ECO:0007669"/>
    <property type="project" value="UniProtKB-KW"/>
</dbReference>
<dbReference type="Gene3D" id="3.50.50.60">
    <property type="entry name" value="FAD/NAD(P)-binding domain"/>
    <property type="match status" value="1"/>
</dbReference>
<dbReference type="AlphaFoldDB" id="A0A517E1K8"/>
<evidence type="ECO:0000313" key="7">
    <source>
        <dbReference type="Proteomes" id="UP000320776"/>
    </source>
</evidence>
<dbReference type="OrthoDB" id="9777740at2"/>
<protein>
    <submittedName>
        <fullName evidence="6">FAD dependent oxidoreductase</fullName>
    </submittedName>
</protein>
<keyword evidence="5" id="KW-0411">Iron-sulfur</keyword>
<dbReference type="GO" id="GO:0046872">
    <property type="term" value="F:metal ion binding"/>
    <property type="evidence" value="ECO:0007669"/>
    <property type="project" value="UniProtKB-KW"/>
</dbReference>
<keyword evidence="1" id="KW-0004">4Fe-4S</keyword>
<dbReference type="GO" id="GO:0051539">
    <property type="term" value="F:4 iron, 4 sulfur cluster binding"/>
    <property type="evidence" value="ECO:0007669"/>
    <property type="project" value="UniProtKB-KW"/>
</dbReference>
<dbReference type="Pfam" id="PF12831">
    <property type="entry name" value="FAD_oxidored"/>
    <property type="match status" value="1"/>
</dbReference>
<evidence type="ECO:0000256" key="1">
    <source>
        <dbReference type="ARBA" id="ARBA00022485"/>
    </source>
</evidence>
<keyword evidence="4" id="KW-0408">Iron</keyword>
<dbReference type="Proteomes" id="UP000320776">
    <property type="component" value="Plasmid pSPTER"/>
</dbReference>
<dbReference type="InterPro" id="IPR039650">
    <property type="entry name" value="HdrA-like"/>
</dbReference>
<dbReference type="KEGG" id="sted:SPTER_49690"/>
<evidence type="ECO:0000256" key="5">
    <source>
        <dbReference type="ARBA" id="ARBA00023014"/>
    </source>
</evidence>
<dbReference type="PRINTS" id="PR00411">
    <property type="entry name" value="PNDRDTASEI"/>
</dbReference>
<reference evidence="6 7" key="1">
    <citation type="submission" date="2019-02" db="EMBL/GenBank/DDBJ databases">
        <title>Closed genome of Sporomusa termitida DSM 4440.</title>
        <authorList>
            <person name="Poehlein A."/>
            <person name="Daniel R."/>
        </authorList>
    </citation>
    <scope>NUCLEOTIDE SEQUENCE [LARGE SCALE GENOMIC DNA]</scope>
    <source>
        <strain evidence="6 7">DSM 4440</strain>
        <plasmid evidence="7">pspter</plasmid>
    </source>
</reference>
<accession>A0A517E1K8</accession>
<keyword evidence="2" id="KW-0479">Metal-binding</keyword>
<geneLocation type="plasmid" evidence="7">
    <name>pspter</name>
</geneLocation>
<dbReference type="RefSeq" id="WP_144353156.1">
    <property type="nucleotide sequence ID" value="NZ_CP036260.1"/>
</dbReference>
<evidence type="ECO:0000256" key="4">
    <source>
        <dbReference type="ARBA" id="ARBA00023004"/>
    </source>
</evidence>
<keyword evidence="6" id="KW-0614">Plasmid</keyword>
<organism evidence="6 7">
    <name type="scientific">Sporomusa termitida</name>
    <dbReference type="NCBI Taxonomy" id="2377"/>
    <lineage>
        <taxon>Bacteria</taxon>
        <taxon>Bacillati</taxon>
        <taxon>Bacillota</taxon>
        <taxon>Negativicutes</taxon>
        <taxon>Selenomonadales</taxon>
        <taxon>Sporomusaceae</taxon>
        <taxon>Sporomusa</taxon>
    </lineage>
</organism>
<dbReference type="PANTHER" id="PTHR43498:SF1">
    <property type="entry name" value="COB--COM HETERODISULFIDE REDUCTASE IRON-SULFUR SUBUNIT A"/>
    <property type="match status" value="1"/>
</dbReference>
<evidence type="ECO:0000313" key="6">
    <source>
        <dbReference type="EMBL" id="QDR83478.1"/>
    </source>
</evidence>
<proteinExistence type="predicted"/>
<dbReference type="InterPro" id="IPR036188">
    <property type="entry name" value="FAD/NAD-bd_sf"/>
</dbReference>
<dbReference type="PANTHER" id="PTHR43498">
    <property type="entry name" value="FERREDOXIN:COB-COM HETERODISULFIDE REDUCTASE SUBUNIT A"/>
    <property type="match status" value="1"/>
</dbReference>
<evidence type="ECO:0000256" key="2">
    <source>
        <dbReference type="ARBA" id="ARBA00022723"/>
    </source>
</evidence>
<dbReference type="SUPFAM" id="SSF51905">
    <property type="entry name" value="FAD/NAD(P)-binding domain"/>
    <property type="match status" value="1"/>
</dbReference>
<keyword evidence="3" id="KW-0560">Oxidoreductase</keyword>
<sequence>MKIIGHYDVVVVGGGTSGVAAAIAAARTGANTVLIERIGALGGQFNISGPPGFAYANLFNERYEQVAGGIIEETHNRLLREGHALPHQNLDFRAGFSFSYVDPDWWGLLMFDMMTENDVNLLLHTLAVDVVKEGDAITGVVVESPSGRALVMGKVIIDCTGEGQISVLAGAPYEQVPRDQLEPHTLAFTMDGVDWDKALAYIKANFETDFMIQMPQIVPWTKEQIADRIRRVKDITELGEVRGYFSLKREALEKGEWHESSGIGFFLIPRDGGHVQAHFQHSSHVIGDPTDVRDLTHVEVECRKQITMALKFINKNLPGFENAYLTRVCPEVRIRESRRIMGDYKLVKADVAAARKFEDVIGKSNFSSGAKHVATGNTIDFAQEVRPKDGGSTDIPYRCLVPKAVENLLVAGKAISTDRDSYQRFLMQTMVTGQAAGVAAALCSKKGITPRELEKDVSELQNILLKQGAILYGTH</sequence>
<name>A0A517E1K8_9FIRM</name>
<evidence type="ECO:0000256" key="3">
    <source>
        <dbReference type="ARBA" id="ARBA00023002"/>
    </source>
</evidence>